<feature type="compositionally biased region" description="Basic residues" evidence="1">
    <location>
        <begin position="353"/>
        <end position="365"/>
    </location>
</feature>
<sequence>MATLAFRMACPCLAAVGDAVGSVGCLIAAAAVFALLWTLIANMPHPSECRCIGDLYIKAGWHKHYPFNMVVEVHHGEQYPTKGSHFLLFRCGRNSERTTADPKCQWHQRLKFHVRQCDKKLKIFFMTAGTIKNTEVPSLELDIDDDLCEQNFPKQRAYQFKGKDNRNAGKAKLSFIKIEGEIPSEATPLMQQAMLRAQIDAGESDEPLNLDLEKMTETDKLRLCARCITGPLEKMAAFGSWRPVFVKAQEAKAAKWELAYWDSQESCRQGQEKLGSIPFIAVSKVVVDPSDRHSFFIQYHEKSGNQVVVRDWCLKRVDRDRDLWVDGLYEFIDTYRNVRDKLKEEKKEEKAQKKLQKKAKKKKKGSAAAAAASAADESAPGETEGPATEGLLD</sequence>
<dbReference type="STRING" id="1169540.A0A0G4FCF2"/>
<evidence type="ECO:0000313" key="4">
    <source>
        <dbReference type="EMBL" id="CEM10404.1"/>
    </source>
</evidence>
<keyword evidence="2" id="KW-1133">Transmembrane helix</keyword>
<dbReference type="InterPro" id="IPR056293">
    <property type="entry name" value="PH_CERLI1"/>
</dbReference>
<name>A0A0G4FCF2_VITBC</name>
<feature type="compositionally biased region" description="Low complexity" evidence="1">
    <location>
        <begin position="366"/>
        <end position="378"/>
    </location>
</feature>
<feature type="domain" description="CERLI1-like PH" evidence="3">
    <location>
        <begin position="229"/>
        <end position="341"/>
    </location>
</feature>
<dbReference type="Pfam" id="PF23634">
    <property type="entry name" value="PH_CERLI1"/>
    <property type="match status" value="1"/>
</dbReference>
<evidence type="ECO:0000256" key="1">
    <source>
        <dbReference type="SAM" id="MobiDB-lite"/>
    </source>
</evidence>
<evidence type="ECO:0000259" key="3">
    <source>
        <dbReference type="Pfam" id="PF23634"/>
    </source>
</evidence>
<feature type="transmembrane region" description="Helical" evidence="2">
    <location>
        <begin position="12"/>
        <end position="40"/>
    </location>
</feature>
<evidence type="ECO:0000313" key="5">
    <source>
        <dbReference type="Proteomes" id="UP000041254"/>
    </source>
</evidence>
<dbReference type="AlphaFoldDB" id="A0A0G4FCF2"/>
<feature type="region of interest" description="Disordered" evidence="1">
    <location>
        <begin position="343"/>
        <end position="393"/>
    </location>
</feature>
<keyword evidence="2" id="KW-0812">Transmembrane</keyword>
<reference evidence="4 5" key="1">
    <citation type="submission" date="2014-11" db="EMBL/GenBank/DDBJ databases">
        <authorList>
            <person name="Zhu J."/>
            <person name="Qi W."/>
            <person name="Song R."/>
        </authorList>
    </citation>
    <scope>NUCLEOTIDE SEQUENCE [LARGE SCALE GENOMIC DNA]</scope>
</reference>
<dbReference type="OrthoDB" id="359169at2759"/>
<feature type="compositionally biased region" description="Basic and acidic residues" evidence="1">
    <location>
        <begin position="343"/>
        <end position="352"/>
    </location>
</feature>
<dbReference type="InParanoid" id="A0A0G4FCF2"/>
<evidence type="ECO:0000256" key="2">
    <source>
        <dbReference type="SAM" id="Phobius"/>
    </source>
</evidence>
<dbReference type="EMBL" id="CDMY01000405">
    <property type="protein sequence ID" value="CEM10404.1"/>
    <property type="molecule type" value="Genomic_DNA"/>
</dbReference>
<dbReference type="OMA" id="IHHINLK"/>
<keyword evidence="2" id="KW-0472">Membrane</keyword>
<dbReference type="PhylomeDB" id="A0A0G4FCF2"/>
<accession>A0A0G4FCF2</accession>
<dbReference type="VEuPathDB" id="CryptoDB:Vbra_14966"/>
<protein>
    <recommendedName>
        <fullName evidence="3">CERLI1-like PH domain-containing protein</fullName>
    </recommendedName>
</protein>
<organism evidence="4 5">
    <name type="scientific">Vitrella brassicaformis (strain CCMP3155)</name>
    <dbReference type="NCBI Taxonomy" id="1169540"/>
    <lineage>
        <taxon>Eukaryota</taxon>
        <taxon>Sar</taxon>
        <taxon>Alveolata</taxon>
        <taxon>Colpodellida</taxon>
        <taxon>Vitrellaceae</taxon>
        <taxon>Vitrella</taxon>
    </lineage>
</organism>
<gene>
    <name evidence="4" type="ORF">Vbra_14966</name>
</gene>
<proteinExistence type="predicted"/>
<keyword evidence="5" id="KW-1185">Reference proteome</keyword>
<dbReference type="Proteomes" id="UP000041254">
    <property type="component" value="Unassembled WGS sequence"/>
</dbReference>